<sequence length="122" mass="13551">MRAFLAGGDARPHLDAALAKKSGDDHWECLRNPRVVLLDRLAADDQAGFDKAMAEALDLYRQYYSVGDRVDDPDGLIWIDALGLACAAFDRGWQVGVETDYLPRRIVEGAWVGTEPDLRVFS</sequence>
<dbReference type="OrthoDB" id="3416645at2"/>
<protein>
    <submittedName>
        <fullName evidence="1">Immunity 49 family protein</fullName>
    </submittedName>
</protein>
<evidence type="ECO:0000313" key="2">
    <source>
        <dbReference type="Proteomes" id="UP000468735"/>
    </source>
</evidence>
<keyword evidence="2" id="KW-1185">Reference proteome</keyword>
<dbReference type="Proteomes" id="UP000468735">
    <property type="component" value="Unassembled WGS sequence"/>
</dbReference>
<organism evidence="1 2">
    <name type="scientific">Actinomadura rudentiformis</name>
    <dbReference type="NCBI Taxonomy" id="359158"/>
    <lineage>
        <taxon>Bacteria</taxon>
        <taxon>Bacillati</taxon>
        <taxon>Actinomycetota</taxon>
        <taxon>Actinomycetes</taxon>
        <taxon>Streptosporangiales</taxon>
        <taxon>Thermomonosporaceae</taxon>
        <taxon>Actinomadura</taxon>
    </lineage>
</organism>
<accession>A0A6H9Y5C5</accession>
<name>A0A6H9Y5C5_9ACTN</name>
<comment type="caution">
    <text evidence="1">The sequence shown here is derived from an EMBL/GenBank/DDBJ whole genome shotgun (WGS) entry which is preliminary data.</text>
</comment>
<evidence type="ECO:0000313" key="1">
    <source>
        <dbReference type="EMBL" id="KAB2339080.1"/>
    </source>
</evidence>
<dbReference type="Pfam" id="PF15575">
    <property type="entry name" value="Imm49"/>
    <property type="match status" value="1"/>
</dbReference>
<dbReference type="AlphaFoldDB" id="A0A6H9Y5C5"/>
<dbReference type="EMBL" id="WBMT01000038">
    <property type="protein sequence ID" value="KAB2339080.1"/>
    <property type="molecule type" value="Genomic_DNA"/>
</dbReference>
<proteinExistence type="predicted"/>
<reference evidence="1 2" key="1">
    <citation type="submission" date="2019-09" db="EMBL/GenBank/DDBJ databases">
        <title>Actinomadura physcomitrii sp. nov., a novel actinomycete isolated from moss [Physcomitrium sphaericum (Ludw) Fuernr].</title>
        <authorList>
            <person name="Zhuang X."/>
            <person name="Liu C."/>
        </authorList>
    </citation>
    <scope>NUCLEOTIDE SEQUENCE [LARGE SCALE GENOMIC DNA]</scope>
    <source>
        <strain evidence="1 2">HMC1</strain>
    </source>
</reference>
<gene>
    <name evidence="1" type="ORF">F8566_48990</name>
</gene>
<dbReference type="InterPro" id="IPR029074">
    <property type="entry name" value="Imm49"/>
</dbReference>